<name>A0A2H1FFZ7_9ARCH</name>
<accession>A0A2H1FFZ7</accession>
<reference evidence="2" key="1">
    <citation type="submission" date="2017-03" db="EMBL/GenBank/DDBJ databases">
        <authorList>
            <person name="Herbold C."/>
        </authorList>
    </citation>
    <scope>NUCLEOTIDE SEQUENCE [LARGE SCALE GENOMIC DNA]</scope>
</reference>
<evidence type="ECO:0000313" key="2">
    <source>
        <dbReference type="Proteomes" id="UP000230607"/>
    </source>
</evidence>
<sequence length="123" mass="13727">MTGTIKIEGKNLVFEIHGIDIILAIRKSVTIPLDHISSVSTNVVVSWEPFQQLKIAGASLPGVVKDGMFLSKDGLLFFEMHNPEKCITVSLNNEKYKKIIFEVQDKESTAKIIRDAISSNHME</sequence>
<dbReference type="RefSeq" id="WP_157927603.1">
    <property type="nucleotide sequence ID" value="NZ_LT841358.1"/>
</dbReference>
<evidence type="ECO:0000313" key="1">
    <source>
        <dbReference type="EMBL" id="SMH71677.1"/>
    </source>
</evidence>
<dbReference type="Proteomes" id="UP000230607">
    <property type="component" value="Chromosome 1"/>
</dbReference>
<protein>
    <submittedName>
        <fullName evidence="1">Uncharacterized protein</fullName>
    </submittedName>
</protein>
<keyword evidence="2" id="KW-1185">Reference proteome</keyword>
<dbReference type="AlphaFoldDB" id="A0A2H1FFZ7"/>
<dbReference type="EMBL" id="LT841358">
    <property type="protein sequence ID" value="SMH71677.1"/>
    <property type="molecule type" value="Genomic_DNA"/>
</dbReference>
<gene>
    <name evidence="1" type="ORF">NCS_11489</name>
</gene>
<dbReference type="OrthoDB" id="10080at2157"/>
<organism evidence="1 2">
    <name type="scientific">Candidatus Nitrosotalea okcheonensis</name>
    <dbReference type="NCBI Taxonomy" id="1903276"/>
    <lineage>
        <taxon>Archaea</taxon>
        <taxon>Nitrososphaerota</taxon>
        <taxon>Nitrososphaeria</taxon>
        <taxon>Nitrosotaleales</taxon>
        <taxon>Nitrosotaleaceae</taxon>
        <taxon>Nitrosotalea</taxon>
    </lineage>
</organism>
<proteinExistence type="predicted"/>